<dbReference type="EMBL" id="VSRR010032713">
    <property type="protein sequence ID" value="MPC71341.1"/>
    <property type="molecule type" value="Genomic_DNA"/>
</dbReference>
<name>A0A5B7HF19_PORTR</name>
<protein>
    <submittedName>
        <fullName evidence="1">Uncharacterized protein</fullName>
    </submittedName>
</protein>
<dbReference type="Proteomes" id="UP000324222">
    <property type="component" value="Unassembled WGS sequence"/>
</dbReference>
<proteinExistence type="predicted"/>
<gene>
    <name evidence="1" type="ORF">E2C01_065617</name>
</gene>
<comment type="caution">
    <text evidence="1">The sequence shown here is derived from an EMBL/GenBank/DDBJ whole genome shotgun (WGS) entry which is preliminary data.</text>
</comment>
<sequence length="96" mass="10663">MHTSGTICHASVIATISAQEVTLDMRREERLYHTPGTSIFPRLCLSCLPFSVCHYCSDGTNHTSTASRSTTPKQFESFQVLYDVGQWVPGSPPEKE</sequence>
<dbReference type="AlphaFoldDB" id="A0A5B7HF19"/>
<keyword evidence="2" id="KW-1185">Reference proteome</keyword>
<accession>A0A5B7HF19</accession>
<organism evidence="1 2">
    <name type="scientific">Portunus trituberculatus</name>
    <name type="common">Swimming crab</name>
    <name type="synonym">Neptunus trituberculatus</name>
    <dbReference type="NCBI Taxonomy" id="210409"/>
    <lineage>
        <taxon>Eukaryota</taxon>
        <taxon>Metazoa</taxon>
        <taxon>Ecdysozoa</taxon>
        <taxon>Arthropoda</taxon>
        <taxon>Crustacea</taxon>
        <taxon>Multicrustacea</taxon>
        <taxon>Malacostraca</taxon>
        <taxon>Eumalacostraca</taxon>
        <taxon>Eucarida</taxon>
        <taxon>Decapoda</taxon>
        <taxon>Pleocyemata</taxon>
        <taxon>Brachyura</taxon>
        <taxon>Eubrachyura</taxon>
        <taxon>Portunoidea</taxon>
        <taxon>Portunidae</taxon>
        <taxon>Portuninae</taxon>
        <taxon>Portunus</taxon>
    </lineage>
</organism>
<reference evidence="1 2" key="1">
    <citation type="submission" date="2019-05" db="EMBL/GenBank/DDBJ databases">
        <title>Another draft genome of Portunus trituberculatus and its Hox gene families provides insights of decapod evolution.</title>
        <authorList>
            <person name="Jeong J.-H."/>
            <person name="Song I."/>
            <person name="Kim S."/>
            <person name="Choi T."/>
            <person name="Kim D."/>
            <person name="Ryu S."/>
            <person name="Kim W."/>
        </authorList>
    </citation>
    <scope>NUCLEOTIDE SEQUENCE [LARGE SCALE GENOMIC DNA]</scope>
    <source>
        <tissue evidence="1">Muscle</tissue>
    </source>
</reference>
<evidence type="ECO:0000313" key="2">
    <source>
        <dbReference type="Proteomes" id="UP000324222"/>
    </source>
</evidence>
<evidence type="ECO:0000313" key="1">
    <source>
        <dbReference type="EMBL" id="MPC71341.1"/>
    </source>
</evidence>